<dbReference type="GO" id="GO:0006935">
    <property type="term" value="P:chemotaxis"/>
    <property type="evidence" value="ECO:0007669"/>
    <property type="project" value="UniProtKB-ARBA"/>
</dbReference>
<evidence type="ECO:0000313" key="10">
    <source>
        <dbReference type="Proteomes" id="UP001409585"/>
    </source>
</evidence>
<keyword evidence="6" id="KW-0472">Membrane</keyword>
<evidence type="ECO:0000256" key="4">
    <source>
        <dbReference type="PROSITE-ProRule" id="PRU00284"/>
    </source>
</evidence>
<proteinExistence type="inferred from homology"/>
<gene>
    <name evidence="9" type="ORF">GCM10025791_06600</name>
</gene>
<dbReference type="GO" id="GO:0016020">
    <property type="term" value="C:membrane"/>
    <property type="evidence" value="ECO:0007669"/>
    <property type="project" value="UniProtKB-SubCell"/>
</dbReference>
<dbReference type="InterPro" id="IPR003660">
    <property type="entry name" value="HAMP_dom"/>
</dbReference>
<dbReference type="InterPro" id="IPR004089">
    <property type="entry name" value="MCPsignal_dom"/>
</dbReference>
<feature type="coiled-coil region" evidence="5">
    <location>
        <begin position="475"/>
        <end position="509"/>
    </location>
</feature>
<dbReference type="PROSITE" id="PS50885">
    <property type="entry name" value="HAMP"/>
    <property type="match status" value="1"/>
</dbReference>
<dbReference type="PANTHER" id="PTHR32089:SF112">
    <property type="entry name" value="LYSOZYME-LIKE PROTEIN-RELATED"/>
    <property type="match status" value="1"/>
</dbReference>
<evidence type="ECO:0000256" key="1">
    <source>
        <dbReference type="ARBA" id="ARBA00004370"/>
    </source>
</evidence>
<keyword evidence="6" id="KW-1133">Transmembrane helix</keyword>
<feature type="domain" description="Methyl-accepting transducer" evidence="7">
    <location>
        <begin position="275"/>
        <end position="511"/>
    </location>
</feature>
<comment type="subcellular location">
    <subcellularLocation>
        <location evidence="1">Membrane</location>
    </subcellularLocation>
</comment>
<dbReference type="GO" id="GO:0007165">
    <property type="term" value="P:signal transduction"/>
    <property type="evidence" value="ECO:0007669"/>
    <property type="project" value="UniProtKB-KW"/>
</dbReference>
<dbReference type="PROSITE" id="PS50111">
    <property type="entry name" value="CHEMOTAXIS_TRANSDUC_2"/>
    <property type="match status" value="1"/>
</dbReference>
<feature type="domain" description="HAMP" evidence="8">
    <location>
        <begin position="218"/>
        <end position="270"/>
    </location>
</feature>
<accession>A0AAV3TXP7</accession>
<evidence type="ECO:0000313" key="9">
    <source>
        <dbReference type="EMBL" id="GAA4932735.1"/>
    </source>
</evidence>
<dbReference type="PANTHER" id="PTHR32089">
    <property type="entry name" value="METHYL-ACCEPTING CHEMOTAXIS PROTEIN MCPB"/>
    <property type="match status" value="1"/>
</dbReference>
<evidence type="ECO:0000256" key="5">
    <source>
        <dbReference type="SAM" id="Coils"/>
    </source>
</evidence>
<reference evidence="10" key="1">
    <citation type="journal article" date="2019" name="Int. J. Syst. Evol. Microbiol.">
        <title>The Global Catalogue of Microorganisms (GCM) 10K type strain sequencing project: providing services to taxonomists for standard genome sequencing and annotation.</title>
        <authorList>
            <consortium name="The Broad Institute Genomics Platform"/>
            <consortium name="The Broad Institute Genome Sequencing Center for Infectious Disease"/>
            <person name="Wu L."/>
            <person name="Ma J."/>
        </authorList>
    </citation>
    <scope>NUCLEOTIDE SEQUENCE [LARGE SCALE GENOMIC DNA]</scope>
    <source>
        <strain evidence="10">JCM 19134</strain>
    </source>
</reference>
<evidence type="ECO:0000256" key="2">
    <source>
        <dbReference type="ARBA" id="ARBA00023224"/>
    </source>
</evidence>
<keyword evidence="2 4" id="KW-0807">Transducer</keyword>
<dbReference type="AlphaFoldDB" id="A0AAV3TXP7"/>
<dbReference type="SMART" id="SM00283">
    <property type="entry name" value="MA"/>
    <property type="match status" value="1"/>
</dbReference>
<protein>
    <submittedName>
        <fullName evidence="9">Methyl-accepting chemotaxis protein</fullName>
    </submittedName>
</protein>
<feature type="transmembrane region" description="Helical" evidence="6">
    <location>
        <begin position="193"/>
        <end position="216"/>
    </location>
</feature>
<keyword evidence="5" id="KW-0175">Coiled coil</keyword>
<evidence type="ECO:0000256" key="6">
    <source>
        <dbReference type="SAM" id="Phobius"/>
    </source>
</evidence>
<dbReference type="RefSeq" id="WP_345417019.1">
    <property type="nucleotide sequence ID" value="NZ_AP031496.1"/>
</dbReference>
<sequence length="564" mass="61796">MKLIQLFKRSLARQLVLVLTIGTLLTLAITLVLAYAQFQQTRKVQTLLEVDTQAGIDILVLNTNFKIQVQEWKNTLLRGNNPTERTFYWQRFLDQEQVIKKTIAHFQWVLKGNTQHAATQQYLQQFVDNYPAMMTSYKAAYQVFIDSGSASEADQRIKGIDRQSTELLSAAAAHYIEDLRRDSRQDVDANQTIFQLAIPLLVAGQVLILILVTIAIKHLFVQPVQNLLEQLRRLRDKDYSEPAVSEQHNELGELSRAADRVRLTLVEMLIELDQSTVMISDMANNVSATSGGIASSCANVHASMDSALAASHQIHNSITTIADNSQNAVGLAQSVLSQTEAAKDTIYQTSKAMTALAQEIKTSSQAVMELEQNVAAVESVLDVIVSITEQTNLLALNAAIEAARAGDHGRGFAVVAGEVRALAQKTQSSTSQIQAIIQASQASTHKVVLSMQGSMDKAEKAVRLSSLGTVTIDQAQNAVQDMHSLNRAIAQHTDELNQASAEINDSLGKVNQSVDVNAEEATLLASATVELHNTVSLFDGIVQQYTYSRTSANHRETAGEVDLF</sequence>
<dbReference type="Pfam" id="PF00015">
    <property type="entry name" value="MCPsignal"/>
    <property type="match status" value="1"/>
</dbReference>
<keyword evidence="10" id="KW-1185">Reference proteome</keyword>
<keyword evidence="6" id="KW-0812">Transmembrane</keyword>
<evidence type="ECO:0000259" key="7">
    <source>
        <dbReference type="PROSITE" id="PS50111"/>
    </source>
</evidence>
<dbReference type="EMBL" id="BAABLX010000006">
    <property type="protein sequence ID" value="GAA4932735.1"/>
    <property type="molecule type" value="Genomic_DNA"/>
</dbReference>
<dbReference type="SUPFAM" id="SSF58104">
    <property type="entry name" value="Methyl-accepting chemotaxis protein (MCP) signaling domain"/>
    <property type="match status" value="1"/>
</dbReference>
<evidence type="ECO:0000256" key="3">
    <source>
        <dbReference type="ARBA" id="ARBA00029447"/>
    </source>
</evidence>
<comment type="caution">
    <text evidence="9">The sequence shown here is derived from an EMBL/GenBank/DDBJ whole genome shotgun (WGS) entry which is preliminary data.</text>
</comment>
<organism evidence="9 10">
    <name type="scientific">Halioxenophilus aromaticivorans</name>
    <dbReference type="NCBI Taxonomy" id="1306992"/>
    <lineage>
        <taxon>Bacteria</taxon>
        <taxon>Pseudomonadati</taxon>
        <taxon>Pseudomonadota</taxon>
        <taxon>Gammaproteobacteria</taxon>
        <taxon>Alteromonadales</taxon>
        <taxon>Alteromonadaceae</taxon>
        <taxon>Halioxenophilus</taxon>
    </lineage>
</organism>
<dbReference type="Gene3D" id="1.10.287.950">
    <property type="entry name" value="Methyl-accepting chemotaxis protein"/>
    <property type="match status" value="1"/>
</dbReference>
<comment type="similarity">
    <text evidence="3">Belongs to the methyl-accepting chemotaxis (MCP) protein family.</text>
</comment>
<dbReference type="Proteomes" id="UP001409585">
    <property type="component" value="Unassembled WGS sequence"/>
</dbReference>
<name>A0AAV3TXP7_9ALTE</name>
<evidence type="ECO:0000259" key="8">
    <source>
        <dbReference type="PROSITE" id="PS50885"/>
    </source>
</evidence>